<evidence type="ECO:0000313" key="2">
    <source>
        <dbReference type="EMBL" id="MDT0686031.1"/>
    </source>
</evidence>
<keyword evidence="1" id="KW-1133">Transmembrane helix</keyword>
<keyword evidence="3" id="KW-1185">Reference proteome</keyword>
<sequence>MLTLIISITFLGFFVLYHTSEKVQLNRSVFLEKWIQDHRLPSKYLGYGLIAIALILSIIFYGVGSGSFAGIVILMTVASTTILLAPLGYLTFSTLTIIFMISILTEVIFI</sequence>
<protein>
    <submittedName>
        <fullName evidence="2">Uncharacterized protein</fullName>
    </submittedName>
</protein>
<dbReference type="RefSeq" id="WP_311499435.1">
    <property type="nucleotide sequence ID" value="NZ_JAVRHN010000004.1"/>
</dbReference>
<dbReference type="EMBL" id="JAVRHN010000004">
    <property type="protein sequence ID" value="MDT0686031.1"/>
    <property type="molecule type" value="Genomic_DNA"/>
</dbReference>
<organism evidence="2 3">
    <name type="scientific">Autumnicola psychrophila</name>
    <dbReference type="NCBI Taxonomy" id="3075592"/>
    <lineage>
        <taxon>Bacteria</taxon>
        <taxon>Pseudomonadati</taxon>
        <taxon>Bacteroidota</taxon>
        <taxon>Flavobacteriia</taxon>
        <taxon>Flavobacteriales</taxon>
        <taxon>Flavobacteriaceae</taxon>
        <taxon>Autumnicola</taxon>
    </lineage>
</organism>
<keyword evidence="1" id="KW-0472">Membrane</keyword>
<comment type="caution">
    <text evidence="2">The sequence shown here is derived from an EMBL/GenBank/DDBJ whole genome shotgun (WGS) entry which is preliminary data.</text>
</comment>
<name>A0ABU3DQQ7_9FLAO</name>
<reference evidence="2 3" key="1">
    <citation type="submission" date="2023-09" db="EMBL/GenBank/DDBJ databases">
        <authorList>
            <person name="Rey-Velasco X."/>
        </authorList>
    </citation>
    <scope>NUCLEOTIDE SEQUENCE [LARGE SCALE GENOMIC DNA]</scope>
    <source>
        <strain evidence="2 3">F225</strain>
    </source>
</reference>
<gene>
    <name evidence="2" type="ORF">RM541_06625</name>
</gene>
<evidence type="ECO:0000256" key="1">
    <source>
        <dbReference type="SAM" id="Phobius"/>
    </source>
</evidence>
<feature type="transmembrane region" description="Helical" evidence="1">
    <location>
        <begin position="91"/>
        <end position="109"/>
    </location>
</feature>
<dbReference type="Proteomes" id="UP001253848">
    <property type="component" value="Unassembled WGS sequence"/>
</dbReference>
<keyword evidence="1" id="KW-0812">Transmembrane</keyword>
<feature type="transmembrane region" description="Helical" evidence="1">
    <location>
        <begin position="44"/>
        <end position="61"/>
    </location>
</feature>
<proteinExistence type="predicted"/>
<evidence type="ECO:0000313" key="3">
    <source>
        <dbReference type="Proteomes" id="UP001253848"/>
    </source>
</evidence>
<accession>A0ABU3DQQ7</accession>